<dbReference type="GO" id="GO:0005975">
    <property type="term" value="P:carbohydrate metabolic process"/>
    <property type="evidence" value="ECO:0007669"/>
    <property type="project" value="InterPro"/>
</dbReference>
<dbReference type="GO" id="GO:0004560">
    <property type="term" value="F:alpha-L-fucosidase activity"/>
    <property type="evidence" value="ECO:0007669"/>
    <property type="project" value="InterPro"/>
</dbReference>
<evidence type="ECO:0000259" key="3">
    <source>
        <dbReference type="Pfam" id="PF22124"/>
    </source>
</evidence>
<dbReference type="PATRIC" id="fig|1195236.3.peg.3766"/>
<dbReference type="SUPFAM" id="SSF48208">
    <property type="entry name" value="Six-hairpin glycosidases"/>
    <property type="match status" value="1"/>
</dbReference>
<name>S0FQC0_RUMCE</name>
<feature type="domain" description="Glycosyl hydrolase family 95 catalytic" evidence="3">
    <location>
        <begin position="273"/>
        <end position="694"/>
    </location>
</feature>
<feature type="domain" description="Glycosyl hydrolase family 95 N-terminal" evidence="1">
    <location>
        <begin position="15"/>
        <end position="254"/>
    </location>
</feature>
<dbReference type="InterPro" id="IPR049053">
    <property type="entry name" value="AFCA-like_C"/>
</dbReference>
<proteinExistence type="predicted"/>
<dbReference type="InterPro" id="IPR054363">
    <property type="entry name" value="GH95_cat"/>
</dbReference>
<dbReference type="InterPro" id="IPR008928">
    <property type="entry name" value="6-hairpin_glycosidase_sf"/>
</dbReference>
<evidence type="ECO:0000313" key="5">
    <source>
        <dbReference type="Proteomes" id="UP000014155"/>
    </source>
</evidence>
<comment type="caution">
    <text evidence="4">The sequence shown here is derived from an EMBL/GenBank/DDBJ whole genome shotgun (WGS) entry which is preliminary data.</text>
</comment>
<dbReference type="InterPro" id="IPR013780">
    <property type="entry name" value="Glyco_hydro_b"/>
</dbReference>
<dbReference type="Gene3D" id="2.60.40.1180">
    <property type="entry name" value="Golgi alpha-mannosidase II"/>
    <property type="match status" value="1"/>
</dbReference>
<dbReference type="eggNOG" id="COG1554">
    <property type="taxonomic scope" value="Bacteria"/>
</dbReference>
<dbReference type="InterPro" id="IPR027414">
    <property type="entry name" value="GH95_N_dom"/>
</dbReference>
<dbReference type="EMBL" id="AORV01000049">
    <property type="protein sequence ID" value="EMS70688.1"/>
    <property type="molecule type" value="Genomic_DNA"/>
</dbReference>
<dbReference type="PANTHER" id="PTHR31084:SF0">
    <property type="entry name" value="ALPHA-L-FUCOSIDASE 2"/>
    <property type="match status" value="1"/>
</dbReference>
<evidence type="ECO:0000259" key="1">
    <source>
        <dbReference type="Pfam" id="PF14498"/>
    </source>
</evidence>
<dbReference type="STRING" id="1195236.CTER_3544"/>
<sequence>MNLNSIRGNNKKLTLWYKQPAVQWQQALPLGNGHMGAMIYGGINTERIELTENTCYSGEASGRNNQEGAAQAVPEIRKALFKHDYKTAGELCEKIIGRRLNYGTNLPFGNLLIDFENCSDEISGYSRELQLDNALSAVSYKAGEVQYSRELFVSHPHKLAVMRLSSSASGKLSFTASIDGAKNPFSVHAEGRDLVLEGNAFENIHSDGKTGVAIHGRLRVIAGKGTSAVVGNSICVSGADSALILLAIGTDFAEKDIRNACKDRIDAASGIAYETLKDEHIKDHRSLFGRVELEFEDECGAGEDMPTDQRLDRVKKGGEDPSLTALMFQYGRYLLMSSSREDSALPAHLQGIWNDNVACSMGWTCDMHLDVNTEMNYWPSEVTNLSECNVPLFKWIEERLVPSGQRTAQVTYGLEGWAAHVVSNAWGYTAPGWAASWGINVTGGLWVATHLWEHYLYTGDREFLCNKLYPVYREAVKFFLKYLEKDPGSGYYLSGPSMSPENSFVHDWNNPVECSNSMGTVCDTVMIRELFTSFISTCQLLGINDELLGEAKEKLGKLPPFKIGARGQLQEWFYDYDEPDAHHRHTSHLLSVYPYWQISPETTPELAQAAKVSIRRRTTPAWRWEDTGWARALLILYSARLLEAENTYRHILAFQRGLTNDNLLSFCPPGAGAETDVYEMDGTTGLCSGIAEALLQSHNNLINILPALPEKWGTGYVKGLRARGGYTVGIVWRDNELESIELEARKDTVCTIKYKGRKVDIPVVKGERYLLDRKLKVITI</sequence>
<gene>
    <name evidence="4" type="ORF">CTER_3544</name>
</gene>
<organism evidence="4 5">
    <name type="scientific">Ruminiclostridium cellobioparum subsp. termitidis CT1112</name>
    <dbReference type="NCBI Taxonomy" id="1195236"/>
    <lineage>
        <taxon>Bacteria</taxon>
        <taxon>Bacillati</taxon>
        <taxon>Bacillota</taxon>
        <taxon>Clostridia</taxon>
        <taxon>Eubacteriales</taxon>
        <taxon>Oscillospiraceae</taxon>
        <taxon>Ruminiclostridium</taxon>
    </lineage>
</organism>
<dbReference type="Pfam" id="PF22124">
    <property type="entry name" value="Glyco_hydro_95_cat"/>
    <property type="match status" value="1"/>
</dbReference>
<protein>
    <submittedName>
        <fullName evidence="4">Uncharacterized protein</fullName>
    </submittedName>
</protein>
<reference evidence="4 5" key="1">
    <citation type="journal article" date="2013" name="Genome Announc.">
        <title>Draft Genome Sequence of the Cellulolytic, Mesophilic, Anaerobic Bacterium Clostridium termitidis Strain CT1112 (DSM 5398).</title>
        <authorList>
            <person name="Lal S."/>
            <person name="Ramachandran U."/>
            <person name="Zhang X."/>
            <person name="Munir R."/>
            <person name="Sparling R."/>
            <person name="Levin D.B."/>
        </authorList>
    </citation>
    <scope>NUCLEOTIDE SEQUENCE [LARGE SCALE GENOMIC DNA]</scope>
    <source>
        <strain evidence="4 5">CT1112</strain>
    </source>
</reference>
<accession>S0FQC0</accession>
<dbReference type="Proteomes" id="UP000014155">
    <property type="component" value="Unassembled WGS sequence"/>
</dbReference>
<dbReference type="RefSeq" id="WP_004627956.1">
    <property type="nucleotide sequence ID" value="NZ_AORV01000049.1"/>
</dbReference>
<dbReference type="AlphaFoldDB" id="S0FQC0"/>
<dbReference type="PIRSF" id="PIRSF007663">
    <property type="entry name" value="UCP007663"/>
    <property type="match status" value="1"/>
</dbReference>
<feature type="domain" description="Alpha fucosidase A-like C-terminal" evidence="2">
    <location>
        <begin position="696"/>
        <end position="759"/>
    </location>
</feature>
<dbReference type="Gene3D" id="2.70.98.50">
    <property type="entry name" value="putative glycoside hydrolase family protein from bacillus halodurans"/>
    <property type="match status" value="1"/>
</dbReference>
<dbReference type="InterPro" id="IPR016518">
    <property type="entry name" value="Alpha-L-fucosidase"/>
</dbReference>
<dbReference type="PANTHER" id="PTHR31084">
    <property type="entry name" value="ALPHA-L-FUCOSIDASE 2"/>
    <property type="match status" value="1"/>
</dbReference>
<evidence type="ECO:0000259" key="2">
    <source>
        <dbReference type="Pfam" id="PF21307"/>
    </source>
</evidence>
<dbReference type="Pfam" id="PF14498">
    <property type="entry name" value="Glyco_hyd_65N_2"/>
    <property type="match status" value="1"/>
</dbReference>
<evidence type="ECO:0000313" key="4">
    <source>
        <dbReference type="EMBL" id="EMS70688.1"/>
    </source>
</evidence>
<dbReference type="Pfam" id="PF21307">
    <property type="entry name" value="Glyco_hydro_95_C"/>
    <property type="match status" value="1"/>
</dbReference>
<keyword evidence="5" id="KW-1185">Reference proteome</keyword>